<protein>
    <submittedName>
        <fullName evidence="1">Uncharacterized protein</fullName>
    </submittedName>
</protein>
<sequence length="76" mass="8518">PHPHEKSPPRIGLKIEIYLKVPLDYPGGLCTVQPLVRNTTLDAASSNRLETAHDLPNERISLIFKLGEYTSSEEHL</sequence>
<keyword evidence="2" id="KW-1185">Reference proteome</keyword>
<evidence type="ECO:0000313" key="1">
    <source>
        <dbReference type="EMBL" id="KAK5239395.1"/>
    </source>
</evidence>
<gene>
    <name evidence="1" type="ORF">LTR16_011990</name>
</gene>
<evidence type="ECO:0000313" key="2">
    <source>
        <dbReference type="Proteomes" id="UP001357485"/>
    </source>
</evidence>
<organism evidence="1 2">
    <name type="scientific">Cryomyces antarcticus</name>
    <dbReference type="NCBI Taxonomy" id="329879"/>
    <lineage>
        <taxon>Eukaryota</taxon>
        <taxon>Fungi</taxon>
        <taxon>Dikarya</taxon>
        <taxon>Ascomycota</taxon>
        <taxon>Pezizomycotina</taxon>
        <taxon>Dothideomycetes</taxon>
        <taxon>Dothideomycetes incertae sedis</taxon>
        <taxon>Cryomyces</taxon>
    </lineage>
</organism>
<feature type="non-terminal residue" evidence="1">
    <location>
        <position position="76"/>
    </location>
</feature>
<feature type="non-terminal residue" evidence="1">
    <location>
        <position position="1"/>
    </location>
</feature>
<dbReference type="EMBL" id="JAVRRA010012140">
    <property type="protein sequence ID" value="KAK5239395.1"/>
    <property type="molecule type" value="Genomic_DNA"/>
</dbReference>
<comment type="caution">
    <text evidence="1">The sequence shown here is derived from an EMBL/GenBank/DDBJ whole genome shotgun (WGS) entry which is preliminary data.</text>
</comment>
<dbReference type="Proteomes" id="UP001357485">
    <property type="component" value="Unassembled WGS sequence"/>
</dbReference>
<proteinExistence type="predicted"/>
<accession>A0ABR0LRW8</accession>
<name>A0ABR0LRW8_9PEZI</name>
<reference evidence="1 2" key="1">
    <citation type="submission" date="2023-08" db="EMBL/GenBank/DDBJ databases">
        <title>Black Yeasts Isolated from many extreme environments.</title>
        <authorList>
            <person name="Coleine C."/>
            <person name="Stajich J.E."/>
            <person name="Selbmann L."/>
        </authorList>
    </citation>
    <scope>NUCLEOTIDE SEQUENCE [LARGE SCALE GENOMIC DNA]</scope>
    <source>
        <strain evidence="1 2">CCFEE 536</strain>
    </source>
</reference>